<protein>
    <submittedName>
        <fullName evidence="6">Phophatidylserine decarboxylase associated domain-containing protein</fullName>
    </submittedName>
</protein>
<dbReference type="PANTHER" id="PTHR10067">
    <property type="entry name" value="PHOSPHATIDYLSERINE DECARBOXYLASE"/>
    <property type="match status" value="1"/>
</dbReference>
<evidence type="ECO:0000313" key="6">
    <source>
        <dbReference type="EMBL" id="MEE4417788.1"/>
    </source>
</evidence>
<keyword evidence="2" id="KW-0865">Zymogen</keyword>
<evidence type="ECO:0000256" key="4">
    <source>
        <dbReference type="ARBA" id="ARBA00023317"/>
    </source>
</evidence>
<gene>
    <name evidence="6" type="ORF">V2J85_00240</name>
</gene>
<keyword evidence="7" id="KW-1185">Reference proteome</keyword>
<evidence type="ECO:0000313" key="7">
    <source>
        <dbReference type="Proteomes" id="UP001307760"/>
    </source>
</evidence>
<dbReference type="Proteomes" id="UP001307760">
    <property type="component" value="Unassembled WGS sequence"/>
</dbReference>
<name>A0ABU7NFY2_9ACTN</name>
<evidence type="ECO:0000256" key="2">
    <source>
        <dbReference type="ARBA" id="ARBA00023145"/>
    </source>
</evidence>
<dbReference type="PANTHER" id="PTHR10067:SF9">
    <property type="entry name" value="PHOSPHATIDYLSERINE DECARBOXYLASE FAMILY PROTEIN (AFU_ORTHOLOGUE AFUA_7G01730)"/>
    <property type="match status" value="1"/>
</dbReference>
<keyword evidence="4" id="KW-0670">Pyruvate</keyword>
<comment type="caution">
    <text evidence="6">The sequence shown here is derived from an EMBL/GenBank/DDBJ whole genome shotgun (WGS) entry which is preliminary data.</text>
</comment>
<dbReference type="RefSeq" id="WP_330820234.1">
    <property type="nucleotide sequence ID" value="NZ_JAZBJP010000001.1"/>
</dbReference>
<dbReference type="InterPro" id="IPR003817">
    <property type="entry name" value="PS_Dcarbxylase"/>
</dbReference>
<evidence type="ECO:0000256" key="1">
    <source>
        <dbReference type="ARBA" id="ARBA00022793"/>
    </source>
</evidence>
<evidence type="ECO:0000256" key="3">
    <source>
        <dbReference type="ARBA" id="ARBA00023239"/>
    </source>
</evidence>
<dbReference type="Pfam" id="PF02666">
    <property type="entry name" value="PS_Dcarbxylase"/>
    <property type="match status" value="1"/>
</dbReference>
<dbReference type="EMBL" id="JAZBJP010000001">
    <property type="protein sequence ID" value="MEE4417788.1"/>
    <property type="molecule type" value="Genomic_DNA"/>
</dbReference>
<proteinExistence type="predicted"/>
<sequence length="424" mass="47407">MSMPLTEAAIEARYQSSFGRAAGYLPRDRKAVDAWQVELVQRARAQLAGQHVKPVQELADLLDRETDLRDRVTRTIEGALKLHPGGVRNIDEMLTCLDEITQTAPHYRLDPRQRIYFPMSALFCYMMAVKDDGWELFRDQRFNDALRKILKAWCVFLDSEESRYVLYDGPDGWLSQAAYEDFKLYEFEVDPDAPYGGFASYNAFFHRPIKPEFRPNGALHDLRAVVSPNDGSVVMAYANVQKDADILDIKHQRYSLRKLLSKYSGIDSFVGGTVFQSFLSGANYHRWHAPVDGVIEYKETVEGLMFSELYSKQVDPTAGTLSQGYQANVNTRGIVVIKSTSPDIGKVCVIPVGITEISSVTITAEVGQRVTRGDEIGYFSYGGSSMCLVFEPNKVDFTVPTGVPGTVTDDGAPIFVNSTIARAK</sequence>
<feature type="domain" description="L-tryptophan decarboxylase PsiD-like" evidence="5">
    <location>
        <begin position="53"/>
        <end position="181"/>
    </location>
</feature>
<accession>A0ABU7NFY2</accession>
<organism evidence="6 7">
    <name type="scientific">Streptomyces bugieae</name>
    <dbReference type="NCBI Taxonomy" id="3098223"/>
    <lineage>
        <taxon>Bacteria</taxon>
        <taxon>Bacillati</taxon>
        <taxon>Actinomycetota</taxon>
        <taxon>Actinomycetes</taxon>
        <taxon>Kitasatosporales</taxon>
        <taxon>Streptomycetaceae</taxon>
        <taxon>Streptomyces</taxon>
    </lineage>
</organism>
<evidence type="ECO:0000259" key="5">
    <source>
        <dbReference type="Pfam" id="PF12588"/>
    </source>
</evidence>
<reference evidence="6 7" key="1">
    <citation type="submission" date="2023-12" db="EMBL/GenBank/DDBJ databases">
        <title>30 novel species of actinomycetes from the DSMZ collection.</title>
        <authorList>
            <person name="Nouioui I."/>
        </authorList>
    </citation>
    <scope>NUCLEOTIDE SEQUENCE [LARGE SCALE GENOMIC DNA]</scope>
    <source>
        <strain evidence="6 7">DSM 41528</strain>
    </source>
</reference>
<keyword evidence="3" id="KW-0456">Lyase</keyword>
<dbReference type="InterPro" id="IPR022237">
    <property type="entry name" value="PsiD-like"/>
</dbReference>
<dbReference type="Pfam" id="PF12588">
    <property type="entry name" value="PSDC"/>
    <property type="match status" value="1"/>
</dbReference>
<keyword evidence="1" id="KW-0210">Decarboxylase</keyword>